<feature type="active site" description="Proton acceptor" evidence="4">
    <location>
        <position position="107"/>
    </location>
</feature>
<dbReference type="InterPro" id="IPR003000">
    <property type="entry name" value="Sirtuin"/>
</dbReference>
<feature type="binding site" evidence="4">
    <location>
        <position position="115"/>
    </location>
    <ligand>
        <name>Zn(2+)</name>
        <dbReference type="ChEBI" id="CHEBI:29105"/>
    </ligand>
</feature>
<sequence length="236" mass="27010">MSAKVIIFSGAGLSASSGISTFRERDGLWEKHDINEICMAGCLEWNYDNTIEFYNKRRKDIKDKHPNAAHKMIAQFKEKFSQYIEVITQNVDDLLEKAGCQDVLHLHGFLKELRCMQCETVVTVQYEIQTKENSICKKCGAKLRPNIVFFGEHAPLYEKLYEKLQSCGLLVVIGTSGNVIDVNYLSQYADIAVLNNLEKSDAIYEECFEKIYYEDAVTASKKIEQDIINYIENGYV</sequence>
<dbReference type="GO" id="GO:0070403">
    <property type="term" value="F:NAD+ binding"/>
    <property type="evidence" value="ECO:0007669"/>
    <property type="project" value="InterPro"/>
</dbReference>
<dbReference type="PANTHER" id="PTHR11085">
    <property type="entry name" value="NAD-DEPENDENT PROTEIN DEACYLASE SIRTUIN-5, MITOCHONDRIAL-RELATED"/>
    <property type="match status" value="1"/>
</dbReference>
<dbReference type="Pfam" id="PF02146">
    <property type="entry name" value="SIR2"/>
    <property type="match status" value="1"/>
</dbReference>
<reference evidence="6 7" key="1">
    <citation type="submission" date="2017-10" db="EMBL/GenBank/DDBJ databases">
        <title>Genomics of the genus Arcobacter.</title>
        <authorList>
            <person name="Perez-Cataluna A."/>
            <person name="Figueras M.J."/>
        </authorList>
    </citation>
    <scope>NUCLEOTIDE SEQUENCE [LARGE SCALE GENOMIC DNA]</scope>
    <source>
        <strain evidence="6 7">CECT 8987</strain>
    </source>
</reference>
<dbReference type="InterPro" id="IPR026591">
    <property type="entry name" value="Sirtuin_cat_small_dom_sf"/>
</dbReference>
<evidence type="ECO:0000256" key="3">
    <source>
        <dbReference type="ARBA" id="ARBA00023027"/>
    </source>
</evidence>
<keyword evidence="4" id="KW-0479">Metal-binding</keyword>
<dbReference type="Gene3D" id="3.40.50.1220">
    <property type="entry name" value="TPP-binding domain"/>
    <property type="match status" value="1"/>
</dbReference>
<dbReference type="Proteomes" id="UP000290657">
    <property type="component" value="Unassembled WGS sequence"/>
</dbReference>
<feature type="binding site" evidence="4">
    <location>
        <position position="118"/>
    </location>
    <ligand>
        <name>Zn(2+)</name>
        <dbReference type="ChEBI" id="CHEBI:29105"/>
    </ligand>
</feature>
<keyword evidence="3" id="KW-0520">NAD</keyword>
<dbReference type="InterPro" id="IPR026590">
    <property type="entry name" value="Ssirtuin_cat_dom"/>
</dbReference>
<organism evidence="6 7">
    <name type="scientific">Candidatus Marinarcus aquaticus</name>
    <dbReference type="NCBI Taxonomy" id="2044504"/>
    <lineage>
        <taxon>Bacteria</taxon>
        <taxon>Pseudomonadati</taxon>
        <taxon>Campylobacterota</taxon>
        <taxon>Epsilonproteobacteria</taxon>
        <taxon>Campylobacterales</taxon>
        <taxon>Arcobacteraceae</taxon>
        <taxon>Candidatus Marinarcus</taxon>
    </lineage>
</organism>
<feature type="domain" description="Deacetylase sirtuin-type" evidence="5">
    <location>
        <begin position="1"/>
        <end position="236"/>
    </location>
</feature>
<comment type="caution">
    <text evidence="6">The sequence shown here is derived from an EMBL/GenBank/DDBJ whole genome shotgun (WGS) entry which is preliminary data.</text>
</comment>
<accession>A0A4Q0XT43</accession>
<dbReference type="PROSITE" id="PS50305">
    <property type="entry name" value="SIRTUIN"/>
    <property type="match status" value="1"/>
</dbReference>
<evidence type="ECO:0000256" key="1">
    <source>
        <dbReference type="ARBA" id="ARBA00012928"/>
    </source>
</evidence>
<dbReference type="EMBL" id="PDKN01000002">
    <property type="protein sequence ID" value="RXJ60005.1"/>
    <property type="molecule type" value="Genomic_DNA"/>
</dbReference>
<dbReference type="GO" id="GO:0046872">
    <property type="term" value="F:metal ion binding"/>
    <property type="evidence" value="ECO:0007669"/>
    <property type="project" value="UniProtKB-KW"/>
</dbReference>
<feature type="binding site" evidence="4">
    <location>
        <position position="139"/>
    </location>
    <ligand>
        <name>Zn(2+)</name>
        <dbReference type="ChEBI" id="CHEBI:29105"/>
    </ligand>
</feature>
<dbReference type="AlphaFoldDB" id="A0A4Q0XT43"/>
<dbReference type="SUPFAM" id="SSF52467">
    <property type="entry name" value="DHS-like NAD/FAD-binding domain"/>
    <property type="match status" value="1"/>
</dbReference>
<evidence type="ECO:0000256" key="4">
    <source>
        <dbReference type="PROSITE-ProRule" id="PRU00236"/>
    </source>
</evidence>
<dbReference type="EC" id="2.3.1.286" evidence="1"/>
<evidence type="ECO:0000256" key="2">
    <source>
        <dbReference type="ARBA" id="ARBA00022679"/>
    </source>
</evidence>
<keyword evidence="2" id="KW-0808">Transferase</keyword>
<feature type="binding site" evidence="4">
    <location>
        <position position="136"/>
    </location>
    <ligand>
        <name>Zn(2+)</name>
        <dbReference type="ChEBI" id="CHEBI:29105"/>
    </ligand>
</feature>
<evidence type="ECO:0000259" key="5">
    <source>
        <dbReference type="PROSITE" id="PS50305"/>
    </source>
</evidence>
<proteinExistence type="predicted"/>
<evidence type="ECO:0000313" key="7">
    <source>
        <dbReference type="Proteomes" id="UP000290657"/>
    </source>
</evidence>
<dbReference type="RefSeq" id="WP_128995265.1">
    <property type="nucleotide sequence ID" value="NZ_PDKN01000002.1"/>
</dbReference>
<dbReference type="InterPro" id="IPR029035">
    <property type="entry name" value="DHS-like_NAD/FAD-binding_dom"/>
</dbReference>
<dbReference type="Gene3D" id="3.30.1600.10">
    <property type="entry name" value="SIR2/SIRT2 'Small Domain"/>
    <property type="match status" value="1"/>
</dbReference>
<name>A0A4Q0XT43_9BACT</name>
<dbReference type="GO" id="GO:0017136">
    <property type="term" value="F:histone deacetylase activity, NAD-dependent"/>
    <property type="evidence" value="ECO:0007669"/>
    <property type="project" value="TreeGrafter"/>
</dbReference>
<keyword evidence="7" id="KW-1185">Reference proteome</keyword>
<gene>
    <name evidence="6" type="ORF">CRV04_03040</name>
</gene>
<protein>
    <recommendedName>
        <fullName evidence="1">protein acetyllysine N-acetyltransferase</fullName>
        <ecNumber evidence="1">2.3.1.286</ecNumber>
    </recommendedName>
</protein>
<dbReference type="OrthoDB" id="9800582at2"/>
<dbReference type="PANTHER" id="PTHR11085:SF10">
    <property type="entry name" value="NAD-DEPENDENT PROTEIN DEACYLASE SIRTUIN-5, MITOCHONDRIAL-RELATED"/>
    <property type="match status" value="1"/>
</dbReference>
<evidence type="ECO:0000313" key="6">
    <source>
        <dbReference type="EMBL" id="RXJ60005.1"/>
    </source>
</evidence>
<dbReference type="InterPro" id="IPR050134">
    <property type="entry name" value="NAD-dep_sirtuin_deacylases"/>
</dbReference>
<keyword evidence="4" id="KW-0862">Zinc</keyword>